<feature type="domain" description="ACB" evidence="1">
    <location>
        <begin position="1"/>
        <end position="71"/>
    </location>
</feature>
<dbReference type="Proteomes" id="UP000009192">
    <property type="component" value="Unassembled WGS sequence"/>
</dbReference>
<dbReference type="SUPFAM" id="SSF47027">
    <property type="entry name" value="Acyl-CoA binding protein"/>
    <property type="match status" value="1"/>
</dbReference>
<reference evidence="2 3" key="1">
    <citation type="journal article" date="2007" name="Nature">
        <title>Evolution of genes and genomes on the Drosophila phylogeny.</title>
        <authorList>
            <consortium name="Drosophila 12 Genomes Consortium"/>
            <person name="Clark A.G."/>
            <person name="Eisen M.B."/>
            <person name="Smith D.R."/>
            <person name="Bergman C.M."/>
            <person name="Oliver B."/>
            <person name="Markow T.A."/>
            <person name="Kaufman T.C."/>
            <person name="Kellis M."/>
            <person name="Gelbart W."/>
            <person name="Iyer V.N."/>
            <person name="Pollard D.A."/>
            <person name="Sackton T.B."/>
            <person name="Larracuente A.M."/>
            <person name="Singh N.D."/>
            <person name="Abad J.P."/>
            <person name="Abt D.N."/>
            <person name="Adryan B."/>
            <person name="Aguade M."/>
            <person name="Akashi H."/>
            <person name="Anderson W.W."/>
            <person name="Aquadro C.F."/>
            <person name="Ardell D.H."/>
            <person name="Arguello R."/>
            <person name="Artieri C.G."/>
            <person name="Barbash D.A."/>
            <person name="Barker D."/>
            <person name="Barsanti P."/>
            <person name="Batterham P."/>
            <person name="Batzoglou S."/>
            <person name="Begun D."/>
            <person name="Bhutkar A."/>
            <person name="Blanco E."/>
            <person name="Bosak S.A."/>
            <person name="Bradley R.K."/>
            <person name="Brand A.D."/>
            <person name="Brent M.R."/>
            <person name="Brooks A.N."/>
            <person name="Brown R.H."/>
            <person name="Butlin R.K."/>
            <person name="Caggese C."/>
            <person name="Calvi B.R."/>
            <person name="Bernardo de Carvalho A."/>
            <person name="Caspi A."/>
            <person name="Castrezana S."/>
            <person name="Celniker S.E."/>
            <person name="Chang J.L."/>
            <person name="Chapple C."/>
            <person name="Chatterji S."/>
            <person name="Chinwalla A."/>
            <person name="Civetta A."/>
            <person name="Clifton S.W."/>
            <person name="Comeron J.M."/>
            <person name="Costello J.C."/>
            <person name="Coyne J.A."/>
            <person name="Daub J."/>
            <person name="David R.G."/>
            <person name="Delcher A.L."/>
            <person name="Delehaunty K."/>
            <person name="Do C.B."/>
            <person name="Ebling H."/>
            <person name="Edwards K."/>
            <person name="Eickbush T."/>
            <person name="Evans J.D."/>
            <person name="Filipski A."/>
            <person name="Findeiss S."/>
            <person name="Freyhult E."/>
            <person name="Fulton L."/>
            <person name="Fulton R."/>
            <person name="Garcia A.C."/>
            <person name="Gardiner A."/>
            <person name="Garfield D.A."/>
            <person name="Garvin B.E."/>
            <person name="Gibson G."/>
            <person name="Gilbert D."/>
            <person name="Gnerre S."/>
            <person name="Godfrey J."/>
            <person name="Good R."/>
            <person name="Gotea V."/>
            <person name="Gravely B."/>
            <person name="Greenberg A.J."/>
            <person name="Griffiths-Jones S."/>
            <person name="Gross S."/>
            <person name="Guigo R."/>
            <person name="Gustafson E.A."/>
            <person name="Haerty W."/>
            <person name="Hahn M.W."/>
            <person name="Halligan D.L."/>
            <person name="Halpern A.L."/>
            <person name="Halter G.M."/>
            <person name="Han M.V."/>
            <person name="Heger A."/>
            <person name="Hillier L."/>
            <person name="Hinrichs A.S."/>
            <person name="Holmes I."/>
            <person name="Hoskins R.A."/>
            <person name="Hubisz M.J."/>
            <person name="Hultmark D."/>
            <person name="Huntley M.A."/>
            <person name="Jaffe D.B."/>
            <person name="Jagadeeshan S."/>
            <person name="Jeck W.R."/>
            <person name="Johnson J."/>
            <person name="Jones C.D."/>
            <person name="Jordan W.C."/>
            <person name="Karpen G.H."/>
            <person name="Kataoka E."/>
            <person name="Keightley P.D."/>
            <person name="Kheradpour P."/>
            <person name="Kirkness E.F."/>
            <person name="Koerich L.B."/>
            <person name="Kristiansen K."/>
            <person name="Kudrna D."/>
            <person name="Kulathinal R.J."/>
            <person name="Kumar S."/>
            <person name="Kwok R."/>
            <person name="Lander E."/>
            <person name="Langley C.H."/>
            <person name="Lapoint R."/>
            <person name="Lazzaro B.P."/>
            <person name="Lee S.J."/>
            <person name="Levesque L."/>
            <person name="Li R."/>
            <person name="Lin C.F."/>
            <person name="Lin M.F."/>
            <person name="Lindblad-Toh K."/>
            <person name="Llopart A."/>
            <person name="Long M."/>
            <person name="Low L."/>
            <person name="Lozovsky E."/>
            <person name="Lu J."/>
            <person name="Luo M."/>
            <person name="Machado C.A."/>
            <person name="Makalowski W."/>
            <person name="Marzo M."/>
            <person name="Matsuda M."/>
            <person name="Matzkin L."/>
            <person name="McAllister B."/>
            <person name="McBride C.S."/>
            <person name="McKernan B."/>
            <person name="McKernan K."/>
            <person name="Mendez-Lago M."/>
            <person name="Minx P."/>
            <person name="Mollenhauer M.U."/>
            <person name="Montooth K."/>
            <person name="Mount S.M."/>
            <person name="Mu X."/>
            <person name="Myers E."/>
            <person name="Negre B."/>
            <person name="Newfeld S."/>
            <person name="Nielsen R."/>
            <person name="Noor M.A."/>
            <person name="O'Grady P."/>
            <person name="Pachter L."/>
            <person name="Papaceit M."/>
            <person name="Parisi M.J."/>
            <person name="Parisi M."/>
            <person name="Parts L."/>
            <person name="Pedersen J.S."/>
            <person name="Pesole G."/>
            <person name="Phillippy A.M."/>
            <person name="Ponting C.P."/>
            <person name="Pop M."/>
            <person name="Porcelli D."/>
            <person name="Powell J.R."/>
            <person name="Prohaska S."/>
            <person name="Pruitt K."/>
            <person name="Puig M."/>
            <person name="Quesneville H."/>
            <person name="Ram K.R."/>
            <person name="Rand D."/>
            <person name="Rasmussen M.D."/>
            <person name="Reed L.K."/>
            <person name="Reenan R."/>
            <person name="Reily A."/>
            <person name="Remington K.A."/>
            <person name="Rieger T.T."/>
            <person name="Ritchie M.G."/>
            <person name="Robin C."/>
            <person name="Rogers Y.H."/>
            <person name="Rohde C."/>
            <person name="Rozas J."/>
            <person name="Rubenfield M.J."/>
            <person name="Ruiz A."/>
            <person name="Russo S."/>
            <person name="Salzberg S.L."/>
            <person name="Sanchez-Gracia A."/>
            <person name="Saranga D.J."/>
            <person name="Sato H."/>
            <person name="Schaeffer S.W."/>
            <person name="Schatz M.C."/>
            <person name="Schlenke T."/>
            <person name="Schwartz R."/>
            <person name="Segarra C."/>
            <person name="Singh R.S."/>
            <person name="Sirot L."/>
            <person name="Sirota M."/>
            <person name="Sisneros N.B."/>
            <person name="Smith C.D."/>
            <person name="Smith T.F."/>
            <person name="Spieth J."/>
            <person name="Stage D.E."/>
            <person name="Stark A."/>
            <person name="Stephan W."/>
            <person name="Strausberg R.L."/>
            <person name="Strempel S."/>
            <person name="Sturgill D."/>
            <person name="Sutton G."/>
            <person name="Sutton G.G."/>
            <person name="Tao W."/>
            <person name="Teichmann S."/>
            <person name="Tobari Y.N."/>
            <person name="Tomimura Y."/>
            <person name="Tsolas J.M."/>
            <person name="Valente V.L."/>
            <person name="Venter E."/>
            <person name="Venter J.C."/>
            <person name="Vicario S."/>
            <person name="Vieira F.G."/>
            <person name="Vilella A.J."/>
            <person name="Villasante A."/>
            <person name="Walenz B."/>
            <person name="Wang J."/>
            <person name="Wasserman M."/>
            <person name="Watts T."/>
            <person name="Wilson D."/>
            <person name="Wilson R.K."/>
            <person name="Wing R.A."/>
            <person name="Wolfner M.F."/>
            <person name="Wong A."/>
            <person name="Wong G.K."/>
            <person name="Wu C.I."/>
            <person name="Wu G."/>
            <person name="Yamamoto D."/>
            <person name="Yang H.P."/>
            <person name="Yang S.P."/>
            <person name="Yorke J.A."/>
            <person name="Yoshida K."/>
            <person name="Zdobnov E."/>
            <person name="Zhang P."/>
            <person name="Zhang Y."/>
            <person name="Zimin A.V."/>
            <person name="Baldwin J."/>
            <person name="Abdouelleil A."/>
            <person name="Abdulkadir J."/>
            <person name="Abebe A."/>
            <person name="Abera B."/>
            <person name="Abreu J."/>
            <person name="Acer S.C."/>
            <person name="Aftuck L."/>
            <person name="Alexander A."/>
            <person name="An P."/>
            <person name="Anderson E."/>
            <person name="Anderson S."/>
            <person name="Arachi H."/>
            <person name="Azer M."/>
            <person name="Bachantsang P."/>
            <person name="Barry A."/>
            <person name="Bayul T."/>
            <person name="Berlin A."/>
            <person name="Bessette D."/>
            <person name="Bloom T."/>
            <person name="Blye J."/>
            <person name="Boguslavskiy L."/>
            <person name="Bonnet C."/>
            <person name="Boukhgalter B."/>
            <person name="Bourzgui I."/>
            <person name="Brown A."/>
            <person name="Cahill P."/>
            <person name="Channer S."/>
            <person name="Cheshatsang Y."/>
            <person name="Chuda L."/>
            <person name="Citroen M."/>
            <person name="Collymore A."/>
            <person name="Cooke P."/>
            <person name="Costello M."/>
            <person name="D'Aco K."/>
            <person name="Daza R."/>
            <person name="De Haan G."/>
            <person name="DeGray S."/>
            <person name="DeMaso C."/>
            <person name="Dhargay N."/>
            <person name="Dooley K."/>
            <person name="Dooley E."/>
            <person name="Doricent M."/>
            <person name="Dorje P."/>
            <person name="Dorjee K."/>
            <person name="Dupes A."/>
            <person name="Elong R."/>
            <person name="Falk J."/>
            <person name="Farina A."/>
            <person name="Faro S."/>
            <person name="Ferguson D."/>
            <person name="Fisher S."/>
            <person name="Foley C.D."/>
            <person name="Franke A."/>
            <person name="Friedrich D."/>
            <person name="Gadbois L."/>
            <person name="Gearin G."/>
            <person name="Gearin C.R."/>
            <person name="Giannoukos G."/>
            <person name="Goode T."/>
            <person name="Graham J."/>
            <person name="Grandbois E."/>
            <person name="Grewal S."/>
            <person name="Gyaltsen K."/>
            <person name="Hafez N."/>
            <person name="Hagos B."/>
            <person name="Hall J."/>
            <person name="Henson C."/>
            <person name="Hollinger A."/>
            <person name="Honan T."/>
            <person name="Huard M.D."/>
            <person name="Hughes L."/>
            <person name="Hurhula B."/>
            <person name="Husby M.E."/>
            <person name="Kamat A."/>
            <person name="Kanga B."/>
            <person name="Kashin S."/>
            <person name="Khazanovich D."/>
            <person name="Kisner P."/>
            <person name="Lance K."/>
            <person name="Lara M."/>
            <person name="Lee W."/>
            <person name="Lennon N."/>
            <person name="Letendre F."/>
            <person name="LeVine R."/>
            <person name="Lipovsky A."/>
            <person name="Liu X."/>
            <person name="Liu J."/>
            <person name="Liu S."/>
            <person name="Lokyitsang T."/>
            <person name="Lokyitsang Y."/>
            <person name="Lubonja R."/>
            <person name="Lui A."/>
            <person name="MacDonald P."/>
            <person name="Magnisalis V."/>
            <person name="Maru K."/>
            <person name="Matthews C."/>
            <person name="McCusker W."/>
            <person name="McDonough S."/>
            <person name="Mehta T."/>
            <person name="Meldrim J."/>
            <person name="Meneus L."/>
            <person name="Mihai O."/>
            <person name="Mihalev A."/>
            <person name="Mihova T."/>
            <person name="Mittelman R."/>
            <person name="Mlenga V."/>
            <person name="Montmayeur A."/>
            <person name="Mulrain L."/>
            <person name="Navidi A."/>
            <person name="Naylor J."/>
            <person name="Negash T."/>
            <person name="Nguyen T."/>
            <person name="Nguyen N."/>
            <person name="Nicol R."/>
            <person name="Norbu C."/>
            <person name="Norbu N."/>
            <person name="Novod N."/>
            <person name="O'Neill B."/>
            <person name="Osman S."/>
            <person name="Markiewicz E."/>
            <person name="Oyono O.L."/>
            <person name="Patti C."/>
            <person name="Phunkhang P."/>
            <person name="Pierre F."/>
            <person name="Priest M."/>
            <person name="Raghuraman S."/>
            <person name="Rege F."/>
            <person name="Reyes R."/>
            <person name="Rise C."/>
            <person name="Rogov P."/>
            <person name="Ross K."/>
            <person name="Ryan E."/>
            <person name="Settipalli S."/>
            <person name="Shea T."/>
            <person name="Sherpa N."/>
            <person name="Shi L."/>
            <person name="Shih D."/>
            <person name="Sparrow T."/>
            <person name="Spaulding J."/>
            <person name="Stalker J."/>
            <person name="Stange-Thomann N."/>
            <person name="Stavropoulos S."/>
            <person name="Stone C."/>
            <person name="Strader C."/>
            <person name="Tesfaye S."/>
            <person name="Thomson T."/>
            <person name="Thoulutsang Y."/>
            <person name="Thoulutsang D."/>
            <person name="Topham K."/>
            <person name="Topping I."/>
            <person name="Tsamla T."/>
            <person name="Vassiliev H."/>
            <person name="Vo A."/>
            <person name="Wangchuk T."/>
            <person name="Wangdi T."/>
            <person name="Weiand M."/>
            <person name="Wilkinson J."/>
            <person name="Wilson A."/>
            <person name="Yadav S."/>
            <person name="Young G."/>
            <person name="Yu Q."/>
            <person name="Zembek L."/>
            <person name="Zhong D."/>
            <person name="Zimmer A."/>
            <person name="Zwirko Z."/>
            <person name="Jaffe D.B."/>
            <person name="Alvarez P."/>
            <person name="Brockman W."/>
            <person name="Butler J."/>
            <person name="Chin C."/>
            <person name="Gnerre S."/>
            <person name="Grabherr M."/>
            <person name="Kleber M."/>
            <person name="Mauceli E."/>
            <person name="MacCallum I."/>
        </authorList>
    </citation>
    <scope>NUCLEOTIDE SEQUENCE [LARGE SCALE GENOMIC DNA]</scope>
    <source>
        <strain evidence="3">Tucson 15081-1352.22</strain>
    </source>
</reference>
<organism evidence="2 3">
    <name type="scientific">Drosophila mojavensis</name>
    <name type="common">Fruit fly</name>
    <dbReference type="NCBI Taxonomy" id="7230"/>
    <lineage>
        <taxon>Eukaryota</taxon>
        <taxon>Metazoa</taxon>
        <taxon>Ecdysozoa</taxon>
        <taxon>Arthropoda</taxon>
        <taxon>Hexapoda</taxon>
        <taxon>Insecta</taxon>
        <taxon>Pterygota</taxon>
        <taxon>Neoptera</taxon>
        <taxon>Endopterygota</taxon>
        <taxon>Diptera</taxon>
        <taxon>Brachycera</taxon>
        <taxon>Muscomorpha</taxon>
        <taxon>Ephydroidea</taxon>
        <taxon>Drosophilidae</taxon>
        <taxon>Drosophila</taxon>
    </lineage>
</organism>
<accession>A0A0Q9XMU0</accession>
<dbReference type="PROSITE" id="PS51228">
    <property type="entry name" value="ACB_2"/>
    <property type="match status" value="1"/>
</dbReference>
<dbReference type="GO" id="GO:0000062">
    <property type="term" value="F:fatty-acyl-CoA binding"/>
    <property type="evidence" value="ECO:0007669"/>
    <property type="project" value="InterPro"/>
</dbReference>
<evidence type="ECO:0000313" key="2">
    <source>
        <dbReference type="EMBL" id="KRG06238.1"/>
    </source>
</evidence>
<evidence type="ECO:0000259" key="1">
    <source>
        <dbReference type="PROSITE" id="PS51228"/>
    </source>
</evidence>
<keyword evidence="3" id="KW-1185">Reference proteome</keyword>
<sequence>MAHSSQSSFELAKKFSKKPKDSDFLKLYGLFEQATIGDVNIDKTGLFDLKKSMYEPHRRLTSRSTRSMCPK</sequence>
<evidence type="ECO:0000313" key="3">
    <source>
        <dbReference type="Proteomes" id="UP000009192"/>
    </source>
</evidence>
<dbReference type="EMBL" id="CH933809">
    <property type="protein sequence ID" value="KRG06238.1"/>
    <property type="molecule type" value="Genomic_DNA"/>
</dbReference>
<gene>
    <name evidence="2" type="primary">Dmoj\GI25922</name>
    <name evidence="2" type="ORF">Dmoj_GI25922</name>
</gene>
<dbReference type="AlphaFoldDB" id="A0A0Q9XMU0"/>
<dbReference type="KEGG" id="dmo:Dmoj_GI25922"/>
<dbReference type="InterPro" id="IPR000582">
    <property type="entry name" value="Acyl-CoA-binding_protein"/>
</dbReference>
<dbReference type="InParanoid" id="A0A0Q9XMU0"/>
<proteinExistence type="predicted"/>
<dbReference type="InterPro" id="IPR035984">
    <property type="entry name" value="Acyl-CoA-binding_sf"/>
</dbReference>
<dbReference type="InterPro" id="IPR014352">
    <property type="entry name" value="FERM/acyl-CoA-bd_prot_sf"/>
</dbReference>
<dbReference type="Gene3D" id="1.20.80.10">
    <property type="match status" value="1"/>
</dbReference>
<dbReference type="Pfam" id="PF00887">
    <property type="entry name" value="ACBP"/>
    <property type="match status" value="1"/>
</dbReference>
<name>A0A0Q9XMU0_DROMO</name>
<protein>
    <recommendedName>
        <fullName evidence="1">ACB domain-containing protein</fullName>
    </recommendedName>
</protein>